<dbReference type="PROSITE" id="PS00166">
    <property type="entry name" value="ENOYL_COA_HYDRATASE"/>
    <property type="match status" value="1"/>
</dbReference>
<proteinExistence type="inferred from homology"/>
<keyword evidence="4" id="KW-1185">Reference proteome</keyword>
<sequence length="258" mass="28860">MDFETIHYSEKDGLATITLNRPKAYNAFTKEMNKEITKALKVANKNNDVRCVVFTGEGKAFCSGQDLQDVDENTNHAEFLRERYQPMLKQLKDTTKPVVAAINGTAAGAGMSLALACDFRLMKPDAKFVSAFVGIGLIPDSGMMYHLPRLIGYAKAMEMTVLGRPMTGTEAYAVGLVTEVVEDNEWDEKVNEFTQNLAGMPTKSIALVKRYMMDSMHESYDEFLEKEAYAQRIAGQSKDHHEGVLSFKEKRQPTYTGQ</sequence>
<gene>
    <name evidence="3" type="ORF">E3U55_10225</name>
</gene>
<accession>A0A4Y8IFT8</accession>
<keyword evidence="3" id="KW-0413">Isomerase</keyword>
<comment type="caution">
    <text evidence="3">The sequence shown here is derived from an EMBL/GenBank/DDBJ whole genome shotgun (WGS) entry which is preliminary data.</text>
</comment>
<dbReference type="Proteomes" id="UP000297975">
    <property type="component" value="Unassembled WGS sequence"/>
</dbReference>
<dbReference type="Gene3D" id="3.90.226.10">
    <property type="entry name" value="2-enoyl-CoA Hydratase, Chain A, domain 1"/>
    <property type="match status" value="1"/>
</dbReference>
<evidence type="ECO:0000313" key="3">
    <source>
        <dbReference type="EMBL" id="TFB19529.1"/>
    </source>
</evidence>
<dbReference type="GO" id="GO:0016853">
    <property type="term" value="F:isomerase activity"/>
    <property type="evidence" value="ECO:0007669"/>
    <property type="project" value="UniProtKB-KW"/>
</dbReference>
<name>A0A4Y8IFT8_9BACI</name>
<dbReference type="Pfam" id="PF00378">
    <property type="entry name" value="ECH_1"/>
    <property type="match status" value="1"/>
</dbReference>
<dbReference type="OrthoDB" id="9775794at2"/>
<dbReference type="InterPro" id="IPR014748">
    <property type="entry name" value="Enoyl-CoA_hydra_C"/>
</dbReference>
<dbReference type="InterPro" id="IPR001753">
    <property type="entry name" value="Enoyl-CoA_hydra/iso"/>
</dbReference>
<reference evidence="3 4" key="1">
    <citation type="submission" date="2019-03" db="EMBL/GenBank/DDBJ databases">
        <authorList>
            <person name="He R.-H."/>
        </authorList>
    </citation>
    <scope>NUCLEOTIDE SEQUENCE [LARGE SCALE GENOMIC DNA]</scope>
    <source>
        <strain evidence="4">SH 714</strain>
    </source>
</reference>
<evidence type="ECO:0000256" key="2">
    <source>
        <dbReference type="RuleBase" id="RU003707"/>
    </source>
</evidence>
<evidence type="ECO:0000256" key="1">
    <source>
        <dbReference type="ARBA" id="ARBA00005254"/>
    </source>
</evidence>
<comment type="similarity">
    <text evidence="1 2">Belongs to the enoyl-CoA hydratase/isomerase family.</text>
</comment>
<protein>
    <submittedName>
        <fullName evidence="3">2-(1,2-epoxy-1,2-dihydrophenyl)acetyl-CoA isomerase</fullName>
    </submittedName>
</protein>
<dbReference type="PANTHER" id="PTHR43459:SF1">
    <property type="entry name" value="EG:BACN32G11.4 PROTEIN"/>
    <property type="match status" value="1"/>
</dbReference>
<organism evidence="3 4">
    <name type="scientific">Filobacillus milosensis</name>
    <dbReference type="NCBI Taxonomy" id="94137"/>
    <lineage>
        <taxon>Bacteria</taxon>
        <taxon>Bacillati</taxon>
        <taxon>Bacillota</taxon>
        <taxon>Bacilli</taxon>
        <taxon>Bacillales</taxon>
        <taxon>Bacillaceae</taxon>
        <taxon>Filobacillus</taxon>
    </lineage>
</organism>
<evidence type="ECO:0000313" key="4">
    <source>
        <dbReference type="Proteomes" id="UP000297975"/>
    </source>
</evidence>
<dbReference type="InterPro" id="IPR029045">
    <property type="entry name" value="ClpP/crotonase-like_dom_sf"/>
</dbReference>
<dbReference type="SUPFAM" id="SSF52096">
    <property type="entry name" value="ClpP/crotonase"/>
    <property type="match status" value="1"/>
</dbReference>
<dbReference type="EMBL" id="SOPW01000010">
    <property type="protein sequence ID" value="TFB19529.1"/>
    <property type="molecule type" value="Genomic_DNA"/>
</dbReference>
<dbReference type="CDD" id="cd06558">
    <property type="entry name" value="crotonase-like"/>
    <property type="match status" value="1"/>
</dbReference>
<dbReference type="PANTHER" id="PTHR43459">
    <property type="entry name" value="ENOYL-COA HYDRATASE"/>
    <property type="match status" value="1"/>
</dbReference>
<dbReference type="Gene3D" id="1.10.12.10">
    <property type="entry name" value="Lyase 2-enoyl-coa Hydratase, Chain A, domain 2"/>
    <property type="match status" value="1"/>
</dbReference>
<dbReference type="AlphaFoldDB" id="A0A4Y8IFT8"/>
<dbReference type="InterPro" id="IPR018376">
    <property type="entry name" value="Enoyl-CoA_hyd/isom_CS"/>
</dbReference>
<dbReference type="RefSeq" id="WP_134340327.1">
    <property type="nucleotide sequence ID" value="NZ_SOPW01000010.1"/>
</dbReference>